<evidence type="ECO:0000313" key="3">
    <source>
        <dbReference type="EMBL" id="MBL0374334.1"/>
    </source>
</evidence>
<dbReference type="PROSITE" id="PS50263">
    <property type="entry name" value="CN_HYDROLASE"/>
    <property type="match status" value="1"/>
</dbReference>
<keyword evidence="1 3" id="KW-0378">Hydrolase</keyword>
<gene>
    <name evidence="3" type="ORF">JJB09_20140</name>
</gene>
<evidence type="ECO:0000259" key="2">
    <source>
        <dbReference type="PROSITE" id="PS50263"/>
    </source>
</evidence>
<organism evidence="3 4">
    <name type="scientific">Rhizobium setariae</name>
    <dbReference type="NCBI Taxonomy" id="2801340"/>
    <lineage>
        <taxon>Bacteria</taxon>
        <taxon>Pseudomonadati</taxon>
        <taxon>Pseudomonadota</taxon>
        <taxon>Alphaproteobacteria</taxon>
        <taxon>Hyphomicrobiales</taxon>
        <taxon>Rhizobiaceae</taxon>
        <taxon>Rhizobium/Agrobacterium group</taxon>
        <taxon>Rhizobium</taxon>
    </lineage>
</organism>
<name>A0A937CQE0_9HYPH</name>
<comment type="caution">
    <text evidence="3">The sequence shown here is derived from an EMBL/GenBank/DDBJ whole genome shotgun (WGS) entry which is preliminary data.</text>
</comment>
<dbReference type="Pfam" id="PF00795">
    <property type="entry name" value="CN_hydrolase"/>
    <property type="match status" value="1"/>
</dbReference>
<evidence type="ECO:0000313" key="4">
    <source>
        <dbReference type="Proteomes" id="UP000633219"/>
    </source>
</evidence>
<dbReference type="Proteomes" id="UP000633219">
    <property type="component" value="Unassembled WGS sequence"/>
</dbReference>
<dbReference type="InterPro" id="IPR050345">
    <property type="entry name" value="Aliph_Amidase/BUP"/>
</dbReference>
<dbReference type="GO" id="GO:0016811">
    <property type="term" value="F:hydrolase activity, acting on carbon-nitrogen (but not peptide) bonds, in linear amides"/>
    <property type="evidence" value="ECO:0007669"/>
    <property type="project" value="TreeGrafter"/>
</dbReference>
<accession>A0A937CQE0</accession>
<dbReference type="Gene3D" id="3.60.110.10">
    <property type="entry name" value="Carbon-nitrogen hydrolase"/>
    <property type="match status" value="1"/>
</dbReference>
<dbReference type="InterPro" id="IPR036526">
    <property type="entry name" value="C-N_Hydrolase_sf"/>
</dbReference>
<dbReference type="PANTHER" id="PTHR43674">
    <property type="entry name" value="NITRILASE C965.09-RELATED"/>
    <property type="match status" value="1"/>
</dbReference>
<dbReference type="RefSeq" id="WP_201662505.1">
    <property type="nucleotide sequence ID" value="NZ_JAEQNC010000012.1"/>
</dbReference>
<feature type="domain" description="CN hydrolase" evidence="2">
    <location>
        <begin position="1"/>
        <end position="236"/>
    </location>
</feature>
<dbReference type="PANTHER" id="PTHR43674:SF2">
    <property type="entry name" value="BETA-UREIDOPROPIONASE"/>
    <property type="match status" value="1"/>
</dbReference>
<protein>
    <submittedName>
        <fullName evidence="3">Carbon-nitrogen hydrolase</fullName>
    </submittedName>
</protein>
<evidence type="ECO:0000256" key="1">
    <source>
        <dbReference type="ARBA" id="ARBA00022801"/>
    </source>
</evidence>
<proteinExistence type="predicted"/>
<sequence length="261" mass="27670">MLALWQAPSNAGSKPANIAAMERAACAASAIGAKIITFPEMFLTGYNIGRSAIHNLAETIEGESVAAIAEISRRHSIAIIFGMPERLGSVVHNSAVAISDGGQIVGVYRKIHLFGDEESKTFAPGNDICVAVVGTLRIGLAICYDVEFPEMGRALAAKAADIICAPTANMMPYVEVPTTVVRARALENGVPMIYANLCGREGSLHYTGMSCIVDAYGRDLARAGDGTVLLTCDLPDTSTHSHYISRQSIDLRADLLTCGNR</sequence>
<reference evidence="3" key="1">
    <citation type="submission" date="2021-01" db="EMBL/GenBank/DDBJ databases">
        <title>Rhizobium sp. strain KVB221 16S ribosomal RNA gene Genome sequencing and assembly.</title>
        <authorList>
            <person name="Kang M."/>
        </authorList>
    </citation>
    <scope>NUCLEOTIDE SEQUENCE</scope>
    <source>
        <strain evidence="3">KVB221</strain>
    </source>
</reference>
<dbReference type="InterPro" id="IPR003010">
    <property type="entry name" value="C-N_Hydrolase"/>
</dbReference>
<keyword evidence="4" id="KW-1185">Reference proteome</keyword>
<dbReference type="SUPFAM" id="SSF56317">
    <property type="entry name" value="Carbon-nitrogen hydrolase"/>
    <property type="match status" value="1"/>
</dbReference>
<dbReference type="EMBL" id="JAEQNC010000012">
    <property type="protein sequence ID" value="MBL0374334.1"/>
    <property type="molecule type" value="Genomic_DNA"/>
</dbReference>
<dbReference type="AlphaFoldDB" id="A0A937CQE0"/>